<dbReference type="Proteomes" id="UP000322530">
    <property type="component" value="Unassembled WGS sequence"/>
</dbReference>
<dbReference type="PANTHER" id="PTHR48094:SF11">
    <property type="entry name" value="GLUTATHIONE-INDEPENDENT GLYOXALASE HSP31-RELATED"/>
    <property type="match status" value="1"/>
</dbReference>
<dbReference type="OrthoDB" id="9792284at2"/>
<dbReference type="EMBL" id="BIXY01000016">
    <property type="protein sequence ID" value="GCF07970.1"/>
    <property type="molecule type" value="Genomic_DNA"/>
</dbReference>
<evidence type="ECO:0000313" key="5">
    <source>
        <dbReference type="Proteomes" id="UP000322530"/>
    </source>
</evidence>
<comment type="caution">
    <text evidence="4">The sequence shown here is derived from an EMBL/GenBank/DDBJ whole genome shotgun (WGS) entry which is preliminary data.</text>
</comment>
<keyword evidence="5" id="KW-1185">Reference proteome</keyword>
<name>A0A5A5T906_9CHLR</name>
<dbReference type="InterPro" id="IPR032633">
    <property type="entry name" value="ThiJ-like"/>
</dbReference>
<keyword evidence="2" id="KW-0456">Lyase</keyword>
<evidence type="ECO:0000256" key="1">
    <source>
        <dbReference type="ARBA" id="ARBA00023016"/>
    </source>
</evidence>
<proteinExistence type="inferred from homology"/>
<dbReference type="GO" id="GO:0005737">
    <property type="term" value="C:cytoplasm"/>
    <property type="evidence" value="ECO:0007669"/>
    <property type="project" value="TreeGrafter"/>
</dbReference>
<keyword evidence="1" id="KW-0346">Stress response</keyword>
<comment type="similarity">
    <text evidence="3">Belongs to the peptidase C56 family. HSP31-like subfamily.</text>
</comment>
<dbReference type="SUPFAM" id="SSF52317">
    <property type="entry name" value="Class I glutamine amidotransferase-like"/>
    <property type="match status" value="1"/>
</dbReference>
<dbReference type="InterPro" id="IPR050325">
    <property type="entry name" value="Prot/Nucl_acid_deglycase"/>
</dbReference>
<evidence type="ECO:0000256" key="2">
    <source>
        <dbReference type="ARBA" id="ARBA00023239"/>
    </source>
</evidence>
<dbReference type="AlphaFoldDB" id="A0A5A5T906"/>
<dbReference type="GO" id="GO:0019172">
    <property type="term" value="F:glyoxalase III activity"/>
    <property type="evidence" value="ECO:0007669"/>
    <property type="project" value="TreeGrafter"/>
</dbReference>
<protein>
    <submittedName>
        <fullName evidence="4">Dimethylallyltransferase</fullName>
    </submittedName>
</protein>
<keyword evidence="4" id="KW-0808">Transferase</keyword>
<dbReference type="CDD" id="cd03141">
    <property type="entry name" value="GATase1_Hsp31_like"/>
    <property type="match status" value="1"/>
</dbReference>
<evidence type="ECO:0000256" key="3">
    <source>
        <dbReference type="ARBA" id="ARBA00038493"/>
    </source>
</evidence>
<accession>A0A5A5T906</accession>
<sequence length="248" mass="27884">MKLLILLTNQSKLHLIDGELHPSGFWAEELVVPYKRFKQEGYEINIATIGGIRPTPDETSIDPNFLKYVRPEHSENHDLEASKEYIQVIENLTDLHHPMNINTLTEKQMASYDGVYISGGHGAIGDFTKSDALTQVIRWTLELEKPLAVVCHGHCALLALRDGESVWPFAGYRMTCFSHSEELVTNMAGKLPLVLEVEIKRLGAHYEKADTIWDSHVVEDRNLLTGQNPHSSKALAEAFVKKLNSANQ</sequence>
<dbReference type="RefSeq" id="WP_149400971.1">
    <property type="nucleotide sequence ID" value="NZ_BIXY01000016.1"/>
</dbReference>
<organism evidence="4 5">
    <name type="scientific">Dictyobacter arantiisoli</name>
    <dbReference type="NCBI Taxonomy" id="2014874"/>
    <lineage>
        <taxon>Bacteria</taxon>
        <taxon>Bacillati</taxon>
        <taxon>Chloroflexota</taxon>
        <taxon>Ktedonobacteria</taxon>
        <taxon>Ktedonobacterales</taxon>
        <taxon>Dictyobacteraceae</taxon>
        <taxon>Dictyobacter</taxon>
    </lineage>
</organism>
<dbReference type="PANTHER" id="PTHR48094">
    <property type="entry name" value="PROTEIN/NUCLEIC ACID DEGLYCASE DJ-1-RELATED"/>
    <property type="match status" value="1"/>
</dbReference>
<dbReference type="Pfam" id="PF17124">
    <property type="entry name" value="ThiJ_like"/>
    <property type="match status" value="1"/>
</dbReference>
<dbReference type="InterPro" id="IPR029062">
    <property type="entry name" value="Class_I_gatase-like"/>
</dbReference>
<reference evidence="4 5" key="1">
    <citation type="submission" date="2019-01" db="EMBL/GenBank/DDBJ databases">
        <title>Draft genome sequence of Dictyobacter sp. Uno17.</title>
        <authorList>
            <person name="Wang C.M."/>
            <person name="Zheng Y."/>
            <person name="Sakai Y."/>
            <person name="Abe K."/>
            <person name="Yokota A."/>
            <person name="Yabe S."/>
        </authorList>
    </citation>
    <scope>NUCLEOTIDE SEQUENCE [LARGE SCALE GENOMIC DNA]</scope>
    <source>
        <strain evidence="4 5">Uno17</strain>
    </source>
</reference>
<dbReference type="GO" id="GO:0019243">
    <property type="term" value="P:methylglyoxal catabolic process to D-lactate via S-lactoyl-glutathione"/>
    <property type="evidence" value="ECO:0007669"/>
    <property type="project" value="TreeGrafter"/>
</dbReference>
<dbReference type="GO" id="GO:0016740">
    <property type="term" value="F:transferase activity"/>
    <property type="evidence" value="ECO:0007669"/>
    <property type="project" value="UniProtKB-KW"/>
</dbReference>
<evidence type="ECO:0000313" key="4">
    <source>
        <dbReference type="EMBL" id="GCF07970.1"/>
    </source>
</evidence>
<gene>
    <name evidence="4" type="ORF">KDI_15340</name>
</gene>
<dbReference type="Gene3D" id="3.40.50.880">
    <property type="match status" value="1"/>
</dbReference>